<dbReference type="Gene3D" id="1.20.120.530">
    <property type="entry name" value="GntR ligand-binding domain-like"/>
    <property type="match status" value="1"/>
</dbReference>
<keyword evidence="6" id="KW-1185">Reference proteome</keyword>
<keyword evidence="2" id="KW-0238">DNA-binding</keyword>
<dbReference type="InterPro" id="IPR011711">
    <property type="entry name" value="GntR_C"/>
</dbReference>
<dbReference type="SMART" id="SM00345">
    <property type="entry name" value="HTH_GNTR"/>
    <property type="match status" value="1"/>
</dbReference>
<evidence type="ECO:0000313" key="5">
    <source>
        <dbReference type="EMBL" id="MBL4938288.1"/>
    </source>
</evidence>
<dbReference type="PANTHER" id="PTHR43537:SF43">
    <property type="entry name" value="GNTR-FAMILY TRANSCRIPTIONAL REGULATOR"/>
    <property type="match status" value="1"/>
</dbReference>
<protein>
    <submittedName>
        <fullName evidence="5">FadR family transcriptional regulator</fullName>
    </submittedName>
</protein>
<dbReference type="InterPro" id="IPR000524">
    <property type="entry name" value="Tscrpt_reg_HTH_GntR"/>
</dbReference>
<name>A0ABS1TJZ8_9CLOT</name>
<evidence type="ECO:0000259" key="4">
    <source>
        <dbReference type="PROSITE" id="PS50949"/>
    </source>
</evidence>
<organism evidence="5 6">
    <name type="scientific">Clostridium rhizosphaerae</name>
    <dbReference type="NCBI Taxonomy" id="2803861"/>
    <lineage>
        <taxon>Bacteria</taxon>
        <taxon>Bacillati</taxon>
        <taxon>Bacillota</taxon>
        <taxon>Clostridia</taxon>
        <taxon>Eubacteriales</taxon>
        <taxon>Clostridiaceae</taxon>
        <taxon>Clostridium</taxon>
    </lineage>
</organism>
<evidence type="ECO:0000256" key="3">
    <source>
        <dbReference type="ARBA" id="ARBA00023163"/>
    </source>
</evidence>
<dbReference type="SMART" id="SM00895">
    <property type="entry name" value="FCD"/>
    <property type="match status" value="1"/>
</dbReference>
<dbReference type="PANTHER" id="PTHR43537">
    <property type="entry name" value="TRANSCRIPTIONAL REGULATOR, GNTR FAMILY"/>
    <property type="match status" value="1"/>
</dbReference>
<evidence type="ECO:0000313" key="6">
    <source>
        <dbReference type="Proteomes" id="UP000632377"/>
    </source>
</evidence>
<dbReference type="PRINTS" id="PR00035">
    <property type="entry name" value="HTHGNTR"/>
</dbReference>
<dbReference type="SUPFAM" id="SSF48008">
    <property type="entry name" value="GntR ligand-binding domain-like"/>
    <property type="match status" value="1"/>
</dbReference>
<dbReference type="InterPro" id="IPR036388">
    <property type="entry name" value="WH-like_DNA-bd_sf"/>
</dbReference>
<dbReference type="PROSITE" id="PS50949">
    <property type="entry name" value="HTH_GNTR"/>
    <property type="match status" value="1"/>
</dbReference>
<dbReference type="Proteomes" id="UP000632377">
    <property type="component" value="Unassembled WGS sequence"/>
</dbReference>
<dbReference type="Pfam" id="PF07729">
    <property type="entry name" value="FCD"/>
    <property type="match status" value="1"/>
</dbReference>
<dbReference type="Gene3D" id="1.10.10.10">
    <property type="entry name" value="Winged helix-like DNA-binding domain superfamily/Winged helix DNA-binding domain"/>
    <property type="match status" value="1"/>
</dbReference>
<dbReference type="RefSeq" id="WP_202751011.1">
    <property type="nucleotide sequence ID" value="NZ_JAESWC010000018.1"/>
</dbReference>
<comment type="caution">
    <text evidence="5">The sequence shown here is derived from an EMBL/GenBank/DDBJ whole genome shotgun (WGS) entry which is preliminary data.</text>
</comment>
<evidence type="ECO:0000256" key="2">
    <source>
        <dbReference type="ARBA" id="ARBA00023125"/>
    </source>
</evidence>
<feature type="domain" description="HTH gntR-type" evidence="4">
    <location>
        <begin position="8"/>
        <end position="76"/>
    </location>
</feature>
<dbReference type="InterPro" id="IPR036390">
    <property type="entry name" value="WH_DNA-bd_sf"/>
</dbReference>
<reference evidence="5 6" key="1">
    <citation type="submission" date="2021-01" db="EMBL/GenBank/DDBJ databases">
        <title>Genome public.</title>
        <authorList>
            <person name="Liu C."/>
            <person name="Sun Q."/>
        </authorList>
    </citation>
    <scope>NUCLEOTIDE SEQUENCE [LARGE SCALE GENOMIC DNA]</scope>
    <source>
        <strain evidence="5 6">YIM B02515</strain>
    </source>
</reference>
<evidence type="ECO:0000256" key="1">
    <source>
        <dbReference type="ARBA" id="ARBA00023015"/>
    </source>
</evidence>
<dbReference type="CDD" id="cd07377">
    <property type="entry name" value="WHTH_GntR"/>
    <property type="match status" value="1"/>
</dbReference>
<gene>
    <name evidence="5" type="ORF">JK636_21480</name>
</gene>
<accession>A0ABS1TJZ8</accession>
<dbReference type="Pfam" id="PF00392">
    <property type="entry name" value="GntR"/>
    <property type="match status" value="1"/>
</dbReference>
<sequence length="231" mass="26240">MDAPVKNTKVYEQVIEKIKEMIVSGKLKKGDKLPPERELVDQLQASRASIREALKALQIIGLIESRQGGGNYIRESFEGSLFEPLSIMFSLQNSRPEEILELRKIIEVETAALAAKNINDEELTEIKGIIDQINESYDEELNAKLDKELHYKIANASGNFLVVVILTAVSSLVDSFIKDARKLILTQIENREILIEHHENLYNALLEHNKGRAAEVMRKHLDFVNEYLTSK</sequence>
<keyword evidence="3" id="KW-0804">Transcription</keyword>
<keyword evidence="1" id="KW-0805">Transcription regulation</keyword>
<dbReference type="InterPro" id="IPR008920">
    <property type="entry name" value="TF_FadR/GntR_C"/>
</dbReference>
<proteinExistence type="predicted"/>
<dbReference type="EMBL" id="JAESWC010000018">
    <property type="protein sequence ID" value="MBL4938288.1"/>
    <property type="molecule type" value="Genomic_DNA"/>
</dbReference>
<dbReference type="SUPFAM" id="SSF46785">
    <property type="entry name" value="Winged helix' DNA-binding domain"/>
    <property type="match status" value="1"/>
</dbReference>